<keyword evidence="4" id="KW-1185">Reference proteome</keyword>
<feature type="compositionally biased region" description="Basic and acidic residues" evidence="1">
    <location>
        <begin position="381"/>
        <end position="394"/>
    </location>
</feature>
<reference evidence="3" key="1">
    <citation type="submission" date="2023-10" db="EMBL/GenBank/DDBJ databases">
        <authorList>
            <person name="Hackl T."/>
        </authorList>
    </citation>
    <scope>NUCLEOTIDE SEQUENCE</scope>
</reference>
<evidence type="ECO:0000313" key="4">
    <source>
        <dbReference type="Proteomes" id="UP001295740"/>
    </source>
</evidence>
<dbReference type="Gene3D" id="1.10.510.10">
    <property type="entry name" value="Transferase(Phosphotransferase) domain 1"/>
    <property type="match status" value="1"/>
</dbReference>
<feature type="compositionally biased region" description="Low complexity" evidence="1">
    <location>
        <begin position="406"/>
        <end position="428"/>
    </location>
</feature>
<proteinExistence type="predicted"/>
<accession>A0AAI8VS65</accession>
<gene>
    <name evidence="3" type="ORF">KHLLAP_LOCUS13589</name>
</gene>
<dbReference type="SUPFAM" id="SSF56112">
    <property type="entry name" value="Protein kinase-like (PK-like)"/>
    <property type="match status" value="1"/>
</dbReference>
<evidence type="ECO:0000259" key="2">
    <source>
        <dbReference type="PROSITE" id="PS50011"/>
    </source>
</evidence>
<dbReference type="GO" id="GO:0005524">
    <property type="term" value="F:ATP binding"/>
    <property type="evidence" value="ECO:0007669"/>
    <property type="project" value="InterPro"/>
</dbReference>
<feature type="domain" description="Protein kinase" evidence="2">
    <location>
        <begin position="35"/>
        <end position="364"/>
    </location>
</feature>
<evidence type="ECO:0000313" key="3">
    <source>
        <dbReference type="EMBL" id="CAJ2513121.1"/>
    </source>
</evidence>
<dbReference type="PROSITE" id="PS50011">
    <property type="entry name" value="PROTEIN_KINASE_DOM"/>
    <property type="match status" value="1"/>
</dbReference>
<evidence type="ECO:0000256" key="1">
    <source>
        <dbReference type="SAM" id="MobiDB-lite"/>
    </source>
</evidence>
<dbReference type="GO" id="GO:0004672">
    <property type="term" value="F:protein kinase activity"/>
    <property type="evidence" value="ECO:0007669"/>
    <property type="project" value="InterPro"/>
</dbReference>
<dbReference type="EMBL" id="CAUWAG010000020">
    <property type="protein sequence ID" value="CAJ2513121.1"/>
    <property type="molecule type" value="Genomic_DNA"/>
</dbReference>
<feature type="region of interest" description="Disordered" evidence="1">
    <location>
        <begin position="371"/>
        <end position="442"/>
    </location>
</feature>
<comment type="caution">
    <text evidence="3">The sequence shown here is derived from an EMBL/GenBank/DDBJ whole genome shotgun (WGS) entry which is preliminary data.</text>
</comment>
<dbReference type="InterPro" id="IPR011009">
    <property type="entry name" value="Kinase-like_dom_sf"/>
</dbReference>
<dbReference type="Proteomes" id="UP001295740">
    <property type="component" value="Unassembled WGS sequence"/>
</dbReference>
<protein>
    <submittedName>
        <fullName evidence="3">Uu.00g012400.m01.CDS01</fullName>
    </submittedName>
</protein>
<organism evidence="3 4">
    <name type="scientific">Anthostomella pinea</name>
    <dbReference type="NCBI Taxonomy" id="933095"/>
    <lineage>
        <taxon>Eukaryota</taxon>
        <taxon>Fungi</taxon>
        <taxon>Dikarya</taxon>
        <taxon>Ascomycota</taxon>
        <taxon>Pezizomycotina</taxon>
        <taxon>Sordariomycetes</taxon>
        <taxon>Xylariomycetidae</taxon>
        <taxon>Xylariales</taxon>
        <taxon>Xylariaceae</taxon>
        <taxon>Anthostomella</taxon>
    </lineage>
</organism>
<dbReference type="AlphaFoldDB" id="A0AAI8VS65"/>
<sequence length="442" mass="49119">MHGEREFPELDDENFLTARAGYQDIKACFSTDPSLRSNGVLGFSGGGVVSKYQQLNRYGEHQRYVALKMAHDKGKPSEDPLGRELQRHHTLRGAEHIAQTVPWAQLGVGGRMMIAMEFLVNGSLKGLIEEMNERAEMDLFDPHITREIPNRVLWRIFLCLTRACVVMVYPPADFQTMPEFTNMSIRETIKDKAERRITGDFGITTEFTDEARYNKVATRQSEEIGKELALSSSTLGGLGVSGALDAAVPNIQRPLEQLDGPDSVDVFGSHTNIWQIGMVMFNLVVRAHPRPTKEGARWVTLESNGQKLETHAHFIIRANKIAARKHVRCFDQALRELIARCTAEAIANRPGLKELLALVGAGIVAADSNAQLSGDRESDEEIGRWPDDEYKPFWDDDTNWEEEHSSPMTSVSSAVSSPTSGTGSSNSMFGGYESSIDEMVFA</sequence>
<dbReference type="InterPro" id="IPR000719">
    <property type="entry name" value="Prot_kinase_dom"/>
</dbReference>
<name>A0AAI8VS65_9PEZI</name>